<keyword evidence="1" id="KW-1133">Transmembrane helix</keyword>
<dbReference type="EMBL" id="PZQS01000007">
    <property type="protein sequence ID" value="PVD27753.1"/>
    <property type="molecule type" value="Genomic_DNA"/>
</dbReference>
<evidence type="ECO:0000256" key="1">
    <source>
        <dbReference type="SAM" id="Phobius"/>
    </source>
</evidence>
<comment type="caution">
    <text evidence="2">The sequence shown here is derived from an EMBL/GenBank/DDBJ whole genome shotgun (WGS) entry which is preliminary data.</text>
</comment>
<name>A0A2T7P2Z3_POMCA</name>
<evidence type="ECO:0000313" key="2">
    <source>
        <dbReference type="EMBL" id="PVD27753.1"/>
    </source>
</evidence>
<proteinExistence type="predicted"/>
<accession>A0A2T7P2Z3</accession>
<keyword evidence="1" id="KW-0472">Membrane</keyword>
<gene>
    <name evidence="2" type="ORF">C0Q70_12925</name>
</gene>
<dbReference type="Proteomes" id="UP000245119">
    <property type="component" value="Linkage Group LG7"/>
</dbReference>
<organism evidence="2 3">
    <name type="scientific">Pomacea canaliculata</name>
    <name type="common">Golden apple snail</name>
    <dbReference type="NCBI Taxonomy" id="400727"/>
    <lineage>
        <taxon>Eukaryota</taxon>
        <taxon>Metazoa</taxon>
        <taxon>Spiralia</taxon>
        <taxon>Lophotrochozoa</taxon>
        <taxon>Mollusca</taxon>
        <taxon>Gastropoda</taxon>
        <taxon>Caenogastropoda</taxon>
        <taxon>Architaenioglossa</taxon>
        <taxon>Ampullarioidea</taxon>
        <taxon>Ampullariidae</taxon>
        <taxon>Pomacea</taxon>
    </lineage>
</organism>
<evidence type="ECO:0000313" key="3">
    <source>
        <dbReference type="Proteomes" id="UP000245119"/>
    </source>
</evidence>
<keyword evidence="1" id="KW-0812">Transmembrane</keyword>
<feature type="transmembrane region" description="Helical" evidence="1">
    <location>
        <begin position="230"/>
        <end position="254"/>
    </location>
</feature>
<protein>
    <submittedName>
        <fullName evidence="2">Uncharacterized protein</fullName>
    </submittedName>
</protein>
<sequence>MLLRRQVVGLEVCCAKSAASMNQFLVCFISYASVVAVKITLHPPSQVVYFDRMGRSLGGLHVNCSLGDTQAQKVYAMEVSRVTSYPPKFQVLASASVLNDLSHARVNTEVLQGRNASATGGINSYRPTDSAIESKNKCRTLGSSVISYTVPNATEETRQMRCKATTNESSFEKLAGTFTYFIGTKPTNATVPDIELYPPRLDGVYTNASSLQAYQSQAGRGREVIGYDSLWYLLGFVAATTLFIVVLFLTLWGVSRWKQRSNYISRHAIVYHQRGVDRGWGPGHEYIVE</sequence>
<reference evidence="2 3" key="1">
    <citation type="submission" date="2018-04" db="EMBL/GenBank/DDBJ databases">
        <title>The genome of golden apple snail Pomacea canaliculata provides insight into stress tolerance and invasive adaptation.</title>
        <authorList>
            <person name="Liu C."/>
            <person name="Liu B."/>
            <person name="Ren Y."/>
            <person name="Zhang Y."/>
            <person name="Wang H."/>
            <person name="Li S."/>
            <person name="Jiang F."/>
            <person name="Yin L."/>
            <person name="Zhang G."/>
            <person name="Qian W."/>
            <person name="Fan W."/>
        </authorList>
    </citation>
    <scope>NUCLEOTIDE SEQUENCE [LARGE SCALE GENOMIC DNA]</scope>
    <source>
        <strain evidence="2">SZHN2017</strain>
        <tissue evidence="2">Muscle</tissue>
    </source>
</reference>
<dbReference type="AlphaFoldDB" id="A0A2T7P2Z3"/>
<keyword evidence="3" id="KW-1185">Reference proteome</keyword>